<evidence type="ECO:0000256" key="1">
    <source>
        <dbReference type="SAM" id="Phobius"/>
    </source>
</evidence>
<reference evidence="2 3" key="1">
    <citation type="journal article" date="2015" name="Stand. Genomic Sci.">
        <title>High quality draft genome of Lactobacillus kunkeei EFB6, isolated from a German European foulbrood outbreak of honeybees.</title>
        <authorList>
            <person name="Djukic M."/>
            <person name="Poehlein A."/>
            <person name="Strauss J."/>
            <person name="Tann F.J."/>
            <person name="Leimbach A."/>
            <person name="Hoppert M."/>
            <person name="Daniel R."/>
        </authorList>
    </citation>
    <scope>NUCLEOTIDE SEQUENCE [LARGE SCALE GENOMIC DNA]</scope>
    <source>
        <strain evidence="2 3">EFB6</strain>
    </source>
</reference>
<evidence type="ECO:0000313" key="2">
    <source>
        <dbReference type="EMBL" id="KDB01170.1"/>
    </source>
</evidence>
<evidence type="ECO:0000313" key="3">
    <source>
        <dbReference type="Proteomes" id="UP000026921"/>
    </source>
</evidence>
<dbReference type="EMBL" id="AZBY01000006">
    <property type="protein sequence ID" value="KDB01170.1"/>
    <property type="molecule type" value="Genomic_DNA"/>
</dbReference>
<name>A0A836YXC8_9LACO</name>
<dbReference type="AlphaFoldDB" id="A0A836YXC8"/>
<comment type="caution">
    <text evidence="2">The sequence shown here is derived from an EMBL/GenBank/DDBJ whole genome shotgun (WGS) entry which is preliminary data.</text>
</comment>
<protein>
    <submittedName>
        <fullName evidence="2">Uncharacterized protein</fullName>
    </submittedName>
</protein>
<keyword evidence="1" id="KW-0812">Transmembrane</keyword>
<sequence>MREIYKYRYWFLFTAIVIIGFLAGIAVGLNAVNG</sequence>
<proteinExistence type="predicted"/>
<dbReference type="Proteomes" id="UP000026921">
    <property type="component" value="Unassembled WGS sequence"/>
</dbReference>
<keyword evidence="1" id="KW-0472">Membrane</keyword>
<gene>
    <name evidence="2" type="ORF">LAKU_6c00280</name>
</gene>
<keyword evidence="1" id="KW-1133">Transmembrane helix</keyword>
<feature type="transmembrane region" description="Helical" evidence="1">
    <location>
        <begin position="9"/>
        <end position="32"/>
    </location>
</feature>
<organism evidence="2 3">
    <name type="scientific">Apilactobacillus kunkeei EFB6</name>
    <dbReference type="NCBI Taxonomy" id="1419324"/>
    <lineage>
        <taxon>Bacteria</taxon>
        <taxon>Bacillati</taxon>
        <taxon>Bacillota</taxon>
        <taxon>Bacilli</taxon>
        <taxon>Lactobacillales</taxon>
        <taxon>Lactobacillaceae</taxon>
        <taxon>Apilactobacillus</taxon>
    </lineage>
</organism>
<accession>A0A836YXC8</accession>